<dbReference type="EMBL" id="AP012338">
    <property type="protein sequence ID" value="BAM03407.1"/>
    <property type="molecule type" value="Genomic_DNA"/>
</dbReference>
<dbReference type="InterPro" id="IPR050259">
    <property type="entry name" value="SDR"/>
</dbReference>
<evidence type="ECO:0000256" key="1">
    <source>
        <dbReference type="ARBA" id="ARBA00006484"/>
    </source>
</evidence>
<comment type="similarity">
    <text evidence="1">Belongs to the short-chain dehydrogenases/reductases (SDR) family.</text>
</comment>
<sequence>MHTSLKNRRVLVTGGSAGIGQAIARSAARAGADVAFNHLGDDAGAAETADLIEGFGRRCWHESSDIAEEAQVIAMFRKLDEAWGGIDILVNNAGVDGHRGLLWEMDPAEIRRVLDINFHGVIHACRSAVPRMIGRGHGVICNITSVHDKVPWSGYTPYCAAKAAVAAMTQSMTLELADSGVRAFCIAPGAIKTNTKSHKHLDEAAHNDLLSKIPSGRVGNAEEVGDMVVALCSPAGDYVAGTSVYVDGGMTCYPSFMTGG</sequence>
<dbReference type="PRINTS" id="PR00080">
    <property type="entry name" value="SDRFAMILY"/>
</dbReference>
<dbReference type="RefSeq" id="WP_014436626.1">
    <property type="nucleotide sequence ID" value="NC_017080.1"/>
</dbReference>
<proteinExistence type="inferred from homology"/>
<dbReference type="Gene3D" id="3.40.50.720">
    <property type="entry name" value="NAD(P)-binding Rossmann-like Domain"/>
    <property type="match status" value="1"/>
</dbReference>
<keyword evidence="2" id="KW-0560">Oxidoreductase</keyword>
<dbReference type="OrthoDB" id="9803333at2"/>
<evidence type="ECO:0000313" key="3">
    <source>
        <dbReference type="Proteomes" id="UP000007881"/>
    </source>
</evidence>
<dbReference type="InterPro" id="IPR002347">
    <property type="entry name" value="SDR_fam"/>
</dbReference>
<dbReference type="PANTHER" id="PTHR42879">
    <property type="entry name" value="3-OXOACYL-(ACYL-CARRIER-PROTEIN) REDUCTASE"/>
    <property type="match status" value="1"/>
</dbReference>
<dbReference type="HOGENOM" id="CLU_010194_1_3_0"/>
<dbReference type="InterPro" id="IPR036291">
    <property type="entry name" value="NAD(P)-bd_dom_sf"/>
</dbReference>
<dbReference type="GO" id="GO:0047936">
    <property type="term" value="F:glucose 1-dehydrogenase [NAD(P)+] activity"/>
    <property type="evidence" value="ECO:0007669"/>
    <property type="project" value="UniProtKB-EC"/>
</dbReference>
<dbReference type="eggNOG" id="COG1028">
    <property type="taxonomic scope" value="Bacteria"/>
</dbReference>
<dbReference type="FunFam" id="3.40.50.720:FF:000084">
    <property type="entry name" value="Short-chain dehydrogenase reductase"/>
    <property type="match status" value="1"/>
</dbReference>
<dbReference type="AlphaFoldDB" id="I0IDR9"/>
<dbReference type="KEGG" id="phm:PSMK_12480"/>
<dbReference type="Pfam" id="PF13561">
    <property type="entry name" value="adh_short_C2"/>
    <property type="match status" value="1"/>
</dbReference>
<dbReference type="STRING" id="1142394.PSMK_12480"/>
<dbReference type="SUPFAM" id="SSF51735">
    <property type="entry name" value="NAD(P)-binding Rossmann-fold domains"/>
    <property type="match status" value="1"/>
</dbReference>
<dbReference type="PANTHER" id="PTHR42879:SF2">
    <property type="entry name" value="3-OXOACYL-[ACYL-CARRIER-PROTEIN] REDUCTASE FABG"/>
    <property type="match status" value="1"/>
</dbReference>
<protein>
    <submittedName>
        <fullName evidence="2">Putative glucose 1-dehydrogenase</fullName>
        <ecNumber evidence="2">1.1.1.47</ecNumber>
    </submittedName>
</protein>
<reference evidence="2 3" key="1">
    <citation type="submission" date="2012-02" db="EMBL/GenBank/DDBJ databases">
        <title>Complete genome sequence of Phycisphaera mikurensis NBRC 102666.</title>
        <authorList>
            <person name="Ankai A."/>
            <person name="Hosoyama A."/>
            <person name="Terui Y."/>
            <person name="Sekine M."/>
            <person name="Fukai R."/>
            <person name="Kato Y."/>
            <person name="Nakamura S."/>
            <person name="Yamada-Narita S."/>
            <person name="Kawakoshi A."/>
            <person name="Fukunaga Y."/>
            <person name="Yamazaki S."/>
            <person name="Fujita N."/>
        </authorList>
    </citation>
    <scope>NUCLEOTIDE SEQUENCE [LARGE SCALE GENOMIC DNA]</scope>
    <source>
        <strain evidence="3">NBRC 102666 / KCTC 22515 / FYK2301M01</strain>
    </source>
</reference>
<dbReference type="EC" id="1.1.1.47" evidence="2"/>
<gene>
    <name evidence="2" type="primary">gdh</name>
    <name evidence="2" type="ordered locus">PSMK_12480</name>
</gene>
<dbReference type="PRINTS" id="PR00081">
    <property type="entry name" value="GDHRDH"/>
</dbReference>
<name>I0IDR9_PHYMF</name>
<dbReference type="Proteomes" id="UP000007881">
    <property type="component" value="Chromosome"/>
</dbReference>
<keyword evidence="3" id="KW-1185">Reference proteome</keyword>
<evidence type="ECO:0000313" key="2">
    <source>
        <dbReference type="EMBL" id="BAM03407.1"/>
    </source>
</evidence>
<accession>I0IDR9</accession>
<organism evidence="2 3">
    <name type="scientific">Phycisphaera mikurensis (strain NBRC 102666 / KCTC 22515 / FYK2301M01)</name>
    <dbReference type="NCBI Taxonomy" id="1142394"/>
    <lineage>
        <taxon>Bacteria</taxon>
        <taxon>Pseudomonadati</taxon>
        <taxon>Planctomycetota</taxon>
        <taxon>Phycisphaerae</taxon>
        <taxon>Phycisphaerales</taxon>
        <taxon>Phycisphaeraceae</taxon>
        <taxon>Phycisphaera</taxon>
    </lineage>
</organism>